<accession>A0A0D6PBD0</accession>
<evidence type="ECO:0000313" key="2">
    <source>
        <dbReference type="Proteomes" id="UP000032680"/>
    </source>
</evidence>
<keyword evidence="2" id="KW-1185">Reference proteome</keyword>
<protein>
    <submittedName>
        <fullName evidence="1">Uncharacterized protein</fullName>
    </submittedName>
</protein>
<dbReference type="SUPFAM" id="SSF69118">
    <property type="entry name" value="AhpD-like"/>
    <property type="match status" value="1"/>
</dbReference>
<dbReference type="AlphaFoldDB" id="A0A0D6PBD0"/>
<dbReference type="InterPro" id="IPR029032">
    <property type="entry name" value="AhpD-like"/>
</dbReference>
<reference evidence="1 2" key="1">
    <citation type="submission" date="2012-11" db="EMBL/GenBank/DDBJ databases">
        <title>Whole genome sequence of Acidisphaera rubrifaciens HS-AP3.</title>
        <authorList>
            <person name="Azuma Y."/>
            <person name="Higashiura N."/>
            <person name="Hirakawa H."/>
            <person name="Matsushita K."/>
        </authorList>
    </citation>
    <scope>NUCLEOTIDE SEQUENCE [LARGE SCALE GENOMIC DNA]</scope>
    <source>
        <strain evidence="1 2">HS-AP3</strain>
    </source>
</reference>
<dbReference type="PANTHER" id="PTHR34846:SF11">
    <property type="entry name" value="4-CARBOXYMUCONOLACTONE DECARBOXYLASE FAMILY PROTEIN (AFU_ORTHOLOGUE AFUA_6G11590)"/>
    <property type="match status" value="1"/>
</dbReference>
<dbReference type="EMBL" id="BANB01000658">
    <property type="protein sequence ID" value="GAN78159.1"/>
    <property type="molecule type" value="Genomic_DNA"/>
</dbReference>
<dbReference type="PANTHER" id="PTHR34846">
    <property type="entry name" value="4-CARBOXYMUCONOLACTONE DECARBOXYLASE FAMILY PROTEIN (AFU_ORTHOLOGUE AFUA_6G11590)"/>
    <property type="match status" value="1"/>
</dbReference>
<organism evidence="1 2">
    <name type="scientific">Acidisphaera rubrifaciens HS-AP3</name>
    <dbReference type="NCBI Taxonomy" id="1231350"/>
    <lineage>
        <taxon>Bacteria</taxon>
        <taxon>Pseudomonadati</taxon>
        <taxon>Pseudomonadota</taxon>
        <taxon>Alphaproteobacteria</taxon>
        <taxon>Acetobacterales</taxon>
        <taxon>Acetobacteraceae</taxon>
        <taxon>Acidisphaera</taxon>
    </lineage>
</organism>
<dbReference type="Gene3D" id="1.20.1290.10">
    <property type="entry name" value="AhpD-like"/>
    <property type="match status" value="1"/>
</dbReference>
<sequence>MGERLRFHPILPPALKEFAILITACVWQASFEWYAHYAMARAAGMDAAKLAPLLDGARPDGMTEDEAAVYDFATGLHRDRQVSDEVYRRVVERFGTDGAVELIALCGYYTLVAMTLNVAQVQAPPADYPSLPPPPVPR</sequence>
<gene>
    <name evidence="1" type="ORF">Asru_0659_07</name>
</gene>
<dbReference type="Proteomes" id="UP000032680">
    <property type="component" value="Unassembled WGS sequence"/>
</dbReference>
<proteinExistence type="predicted"/>
<evidence type="ECO:0000313" key="1">
    <source>
        <dbReference type="EMBL" id="GAN78159.1"/>
    </source>
</evidence>
<comment type="caution">
    <text evidence="1">The sequence shown here is derived from an EMBL/GenBank/DDBJ whole genome shotgun (WGS) entry which is preliminary data.</text>
</comment>
<name>A0A0D6PBD0_9PROT</name>